<accession>A0A317NQW0</accession>
<dbReference type="Pfam" id="PF00082">
    <property type="entry name" value="Peptidase_S8"/>
    <property type="match status" value="1"/>
</dbReference>
<keyword evidence="6 15" id="KW-0732">Signal</keyword>
<dbReference type="Proteomes" id="UP000246410">
    <property type="component" value="Unassembled WGS sequence"/>
</dbReference>
<evidence type="ECO:0000256" key="12">
    <source>
        <dbReference type="RuleBase" id="RU003355"/>
    </source>
</evidence>
<dbReference type="PRINTS" id="PR00723">
    <property type="entry name" value="SUBTILISIN"/>
</dbReference>
<evidence type="ECO:0000313" key="18">
    <source>
        <dbReference type="Proteomes" id="UP000246410"/>
    </source>
</evidence>
<evidence type="ECO:0000313" key="17">
    <source>
        <dbReference type="EMBL" id="PWV77660.1"/>
    </source>
</evidence>
<evidence type="ECO:0000256" key="14">
    <source>
        <dbReference type="SAM" id="Phobius"/>
    </source>
</evidence>
<keyword evidence="7 11" id="KW-0378">Hydrolase</keyword>
<dbReference type="InterPro" id="IPR015500">
    <property type="entry name" value="Peptidase_S8_subtilisin-rel"/>
</dbReference>
<comment type="caution">
    <text evidence="17">The sequence shown here is derived from an EMBL/GenBank/DDBJ whole genome shotgun (WGS) entry which is preliminary data.</text>
</comment>
<keyword evidence="9 14" id="KW-1133">Transmembrane helix</keyword>
<dbReference type="PANTHER" id="PTHR42884">
    <property type="entry name" value="PROPROTEIN CONVERTASE SUBTILISIN/KEXIN-RELATED"/>
    <property type="match status" value="1"/>
</dbReference>
<keyword evidence="18" id="KW-1185">Reference proteome</keyword>
<comment type="subcellular location">
    <subcellularLocation>
        <location evidence="1">Cell membrane</location>
        <topology evidence="1">Single-pass membrane protein</topology>
    </subcellularLocation>
</comment>
<evidence type="ECO:0000256" key="7">
    <source>
        <dbReference type="ARBA" id="ARBA00022801"/>
    </source>
</evidence>
<name>A0A317NQW0_9NOCA</name>
<proteinExistence type="inferred from homology"/>
<evidence type="ECO:0000256" key="9">
    <source>
        <dbReference type="ARBA" id="ARBA00022989"/>
    </source>
</evidence>
<dbReference type="SUPFAM" id="SSF52743">
    <property type="entry name" value="Subtilisin-like"/>
    <property type="match status" value="1"/>
</dbReference>
<keyword evidence="5 14" id="KW-0812">Transmembrane</keyword>
<keyword evidence="3" id="KW-1003">Cell membrane</keyword>
<dbReference type="PROSITE" id="PS00138">
    <property type="entry name" value="SUBTILASE_SER"/>
    <property type="match status" value="1"/>
</dbReference>
<dbReference type="AlphaFoldDB" id="A0A317NQW0"/>
<dbReference type="GO" id="GO:0005886">
    <property type="term" value="C:plasma membrane"/>
    <property type="evidence" value="ECO:0007669"/>
    <property type="project" value="UniProtKB-SubCell"/>
</dbReference>
<protein>
    <submittedName>
        <fullName evidence="17">Membrane-anchored mycosin MYCP</fullName>
    </submittedName>
</protein>
<evidence type="ECO:0000256" key="8">
    <source>
        <dbReference type="ARBA" id="ARBA00022825"/>
    </source>
</evidence>
<evidence type="ECO:0000256" key="5">
    <source>
        <dbReference type="ARBA" id="ARBA00022692"/>
    </source>
</evidence>
<dbReference type="PANTHER" id="PTHR42884:SF14">
    <property type="entry name" value="NEUROENDOCRINE CONVERTASE 1"/>
    <property type="match status" value="1"/>
</dbReference>
<organism evidence="17 18">
    <name type="scientific">Nocardia neocaledoniensis</name>
    <dbReference type="NCBI Taxonomy" id="236511"/>
    <lineage>
        <taxon>Bacteria</taxon>
        <taxon>Bacillati</taxon>
        <taxon>Actinomycetota</taxon>
        <taxon>Actinomycetes</taxon>
        <taxon>Mycobacteriales</taxon>
        <taxon>Nocardiaceae</taxon>
        <taxon>Nocardia</taxon>
    </lineage>
</organism>
<feature type="active site" description="Charge relay system" evidence="11">
    <location>
        <position position="131"/>
    </location>
</feature>
<comment type="similarity">
    <text evidence="2 11 12">Belongs to the peptidase S8 family.</text>
</comment>
<feature type="active site" description="Charge relay system" evidence="11">
    <location>
        <position position="99"/>
    </location>
</feature>
<dbReference type="InterPro" id="IPR036852">
    <property type="entry name" value="Peptidase_S8/S53_dom_sf"/>
</dbReference>
<sequence>MNASLRVAAAAVALGVGVSFGLGAAPASADRPPAADPANLPAGDPAAPPEKTEVGSNAVCTTVSTGGDGPAIPEAQRSLGLERAWEFSRGAGQLVAVIDTGVTRNDRLPDMIAGGDFVANSGDGADDCDAHGTFVAGLIAATKVDGQGFSGVAPEAQILTIRQTSKMYQKEGANRNKAPEDLPDGYGNLATMASAIRRAADMGASVINVSEVWCGTNKGVNDSAVGAALQYAVEVKNAVPVVAAGNSDTCKTANTVIDPLDPTADPWSKTEMNVSPARWDDYVLAVGSIDANGAPSKFTVAGPWLSVAAPGENMVSLNPRGAGTAIGTVNQQGQTSPISGTSFATPLVSGVVALVRARFPELSAKEVMKRVQATAHAPAEGWNQYIGYGSVDPMAALTAEVTGSLPPKRPSPAAQVQLAVPAPAPAPDNTARNVSLIGAGVVGLLFVLGMLASFPIRRRMGVREDV</sequence>
<dbReference type="InterPro" id="IPR023834">
    <property type="entry name" value="T7SS_pept_S8A_mycosin"/>
</dbReference>
<feature type="transmembrane region" description="Helical" evidence="14">
    <location>
        <begin position="434"/>
        <end position="454"/>
    </location>
</feature>
<keyword evidence="8 11" id="KW-0720">Serine protease</keyword>
<dbReference type="InterPro" id="IPR023828">
    <property type="entry name" value="Peptidase_S8_Ser-AS"/>
</dbReference>
<keyword evidence="4 11" id="KW-0645">Protease</keyword>
<evidence type="ECO:0000256" key="10">
    <source>
        <dbReference type="ARBA" id="ARBA00023136"/>
    </source>
</evidence>
<dbReference type="InterPro" id="IPR022398">
    <property type="entry name" value="Peptidase_S8_His-AS"/>
</dbReference>
<dbReference type="InterPro" id="IPR023827">
    <property type="entry name" value="Peptidase_S8_Asp-AS"/>
</dbReference>
<evidence type="ECO:0000256" key="11">
    <source>
        <dbReference type="PROSITE-ProRule" id="PRU01240"/>
    </source>
</evidence>
<gene>
    <name evidence="17" type="ORF">DFR69_103259</name>
</gene>
<dbReference type="Gene3D" id="3.40.50.200">
    <property type="entry name" value="Peptidase S8/S53 domain"/>
    <property type="match status" value="1"/>
</dbReference>
<evidence type="ECO:0000256" key="6">
    <source>
        <dbReference type="ARBA" id="ARBA00022729"/>
    </source>
</evidence>
<reference evidence="17 18" key="1">
    <citation type="submission" date="2018-05" db="EMBL/GenBank/DDBJ databases">
        <title>Genomic Encyclopedia of Type Strains, Phase IV (KMG-IV): sequencing the most valuable type-strain genomes for metagenomic binning, comparative biology and taxonomic classification.</title>
        <authorList>
            <person name="Goeker M."/>
        </authorList>
    </citation>
    <scope>NUCLEOTIDE SEQUENCE [LARGE SCALE GENOMIC DNA]</scope>
    <source>
        <strain evidence="17 18">DSM 44717</strain>
    </source>
</reference>
<dbReference type="PROSITE" id="PS51892">
    <property type="entry name" value="SUBTILASE"/>
    <property type="match status" value="1"/>
</dbReference>
<keyword evidence="10 14" id="KW-0472">Membrane</keyword>
<feature type="active site" description="Charge relay system" evidence="11">
    <location>
        <position position="342"/>
    </location>
</feature>
<feature type="domain" description="Peptidase S8/S53" evidence="16">
    <location>
        <begin position="90"/>
        <end position="389"/>
    </location>
</feature>
<dbReference type="NCBIfam" id="TIGR03921">
    <property type="entry name" value="T7SS_mycosin"/>
    <property type="match status" value="1"/>
</dbReference>
<dbReference type="GO" id="GO:0016485">
    <property type="term" value="P:protein processing"/>
    <property type="evidence" value="ECO:0007669"/>
    <property type="project" value="TreeGrafter"/>
</dbReference>
<feature type="compositionally biased region" description="Low complexity" evidence="13">
    <location>
        <begin position="26"/>
        <end position="45"/>
    </location>
</feature>
<dbReference type="InterPro" id="IPR000209">
    <property type="entry name" value="Peptidase_S8/S53_dom"/>
</dbReference>
<evidence type="ECO:0000256" key="3">
    <source>
        <dbReference type="ARBA" id="ARBA00022475"/>
    </source>
</evidence>
<dbReference type="PROSITE" id="PS00137">
    <property type="entry name" value="SUBTILASE_HIS"/>
    <property type="match status" value="1"/>
</dbReference>
<evidence type="ECO:0000256" key="2">
    <source>
        <dbReference type="ARBA" id="ARBA00011073"/>
    </source>
</evidence>
<evidence type="ECO:0000256" key="15">
    <source>
        <dbReference type="SAM" id="SignalP"/>
    </source>
</evidence>
<evidence type="ECO:0000256" key="4">
    <source>
        <dbReference type="ARBA" id="ARBA00022670"/>
    </source>
</evidence>
<feature type="chain" id="PRO_5038436430" evidence="15">
    <location>
        <begin position="25"/>
        <end position="466"/>
    </location>
</feature>
<dbReference type="EMBL" id="QGTL01000003">
    <property type="protein sequence ID" value="PWV77660.1"/>
    <property type="molecule type" value="Genomic_DNA"/>
</dbReference>
<feature type="signal peptide" evidence="15">
    <location>
        <begin position="1"/>
        <end position="24"/>
    </location>
</feature>
<dbReference type="PROSITE" id="PS00136">
    <property type="entry name" value="SUBTILASE_ASP"/>
    <property type="match status" value="1"/>
</dbReference>
<evidence type="ECO:0000256" key="1">
    <source>
        <dbReference type="ARBA" id="ARBA00004162"/>
    </source>
</evidence>
<feature type="region of interest" description="Disordered" evidence="13">
    <location>
        <begin position="26"/>
        <end position="55"/>
    </location>
</feature>
<dbReference type="GO" id="GO:0004252">
    <property type="term" value="F:serine-type endopeptidase activity"/>
    <property type="evidence" value="ECO:0007669"/>
    <property type="project" value="UniProtKB-UniRule"/>
</dbReference>
<dbReference type="RefSeq" id="WP_244198179.1">
    <property type="nucleotide sequence ID" value="NZ_JARWQV010000181.1"/>
</dbReference>
<evidence type="ECO:0000259" key="16">
    <source>
        <dbReference type="Pfam" id="PF00082"/>
    </source>
</evidence>
<evidence type="ECO:0000256" key="13">
    <source>
        <dbReference type="SAM" id="MobiDB-lite"/>
    </source>
</evidence>